<keyword evidence="1" id="KW-0472">Membrane</keyword>
<dbReference type="GO" id="GO:0016887">
    <property type="term" value="F:ATP hydrolysis activity"/>
    <property type="evidence" value="ECO:0007669"/>
    <property type="project" value="InterPro"/>
</dbReference>
<dbReference type="InterPro" id="IPR027417">
    <property type="entry name" value="P-loop_NTPase"/>
</dbReference>
<dbReference type="InterPro" id="IPR052026">
    <property type="entry name" value="ExeA_AAA_ATPase_DNA-bind"/>
</dbReference>
<feature type="domain" description="SPOR" evidence="2">
    <location>
        <begin position="401"/>
        <end position="479"/>
    </location>
</feature>
<evidence type="ECO:0000313" key="3">
    <source>
        <dbReference type="EMBL" id="CEG56450.1"/>
    </source>
</evidence>
<accession>A0A098G4P1</accession>
<dbReference type="Proteomes" id="UP000032430">
    <property type="component" value="Chromosome I"/>
</dbReference>
<dbReference type="EMBL" id="LN614827">
    <property type="protein sequence ID" value="CEG56450.1"/>
    <property type="molecule type" value="Genomic_DNA"/>
</dbReference>
<dbReference type="Pfam" id="PF13401">
    <property type="entry name" value="AAA_22"/>
    <property type="match status" value="1"/>
</dbReference>
<dbReference type="KEGG" id="lfa:LFA_1011"/>
<dbReference type="AlphaFoldDB" id="A0A098G4P1"/>
<dbReference type="Gene3D" id="3.30.70.1070">
    <property type="entry name" value="Sporulation related repeat"/>
    <property type="match status" value="1"/>
</dbReference>
<dbReference type="PANTHER" id="PTHR35894:SF7">
    <property type="entry name" value="GENERAL SECRETION PATHWAY PROTEIN A-RELATED"/>
    <property type="match status" value="1"/>
</dbReference>
<dbReference type="PANTHER" id="PTHR35894">
    <property type="entry name" value="GENERAL SECRETION PATHWAY PROTEIN A-RELATED"/>
    <property type="match status" value="1"/>
</dbReference>
<dbReference type="InterPro" id="IPR049945">
    <property type="entry name" value="AAA_22"/>
</dbReference>
<keyword evidence="1" id="KW-1133">Transmembrane helix</keyword>
<sequence length="487" mass="54668">MKEGKIQLDVSAANQPRTLFKPSSWLTKIDFINHLILFNNVLITILSEKSGGKTSFSTLLQNNLDPQIKSVSMTIQPPCDRETIINNIATQLHLINDAQTNFASIVAQVNERKAHVLLLIDDAQNLPESLIKEAMLAIKNQDSFGFFHLCLVSDYSVVATLNSLAAEQFNNLIHTIEVGPLNESETRTYILQRAMAAHLINKPLTDSQLKQFYQQTKGHLAKINNNLESFIFKCSTQKKQNKTLILKRVSLAVIAAFMMGGTYFYYDRIDNNHSISDLLQASASFQHSELVKQEPIKHPVQLDSYIASWQDSSTRQLVHYALPKKQILEGLDDSEGNINTVALVDKVVVIPTIKIKTPEEQPIALETQEVLESTLVSIKMPEPEQEVKKPVVSLAQKPTGNLAAGRYTIQIVASHRISDIHLFRKNHNLADKTKIRHFTNAKGKWYILTIGDYESRNKAQLTAKELPAHLAKLKPWIRPVSGLSNIG</sequence>
<dbReference type="HOGENOM" id="CLU_560110_0_0_6"/>
<name>A0A098G4P1_9GAMM</name>
<protein>
    <recommendedName>
        <fullName evidence="2">SPOR domain-containing protein</fullName>
    </recommendedName>
</protein>
<dbReference type="InterPro" id="IPR036680">
    <property type="entry name" value="SPOR-like_sf"/>
</dbReference>
<evidence type="ECO:0000259" key="2">
    <source>
        <dbReference type="PROSITE" id="PS51724"/>
    </source>
</evidence>
<dbReference type="STRING" id="1212491.LFA_1011"/>
<feature type="transmembrane region" description="Helical" evidence="1">
    <location>
        <begin position="245"/>
        <end position="266"/>
    </location>
</feature>
<dbReference type="Pfam" id="PF05036">
    <property type="entry name" value="SPOR"/>
    <property type="match status" value="1"/>
</dbReference>
<proteinExistence type="predicted"/>
<keyword evidence="1" id="KW-0812">Transmembrane</keyword>
<dbReference type="OrthoDB" id="5648409at2"/>
<evidence type="ECO:0000256" key="1">
    <source>
        <dbReference type="SAM" id="Phobius"/>
    </source>
</evidence>
<dbReference type="InterPro" id="IPR007730">
    <property type="entry name" value="SPOR-like_dom"/>
</dbReference>
<gene>
    <name evidence="3" type="ORF">LFA_1011</name>
</gene>
<dbReference type="PROSITE" id="PS51724">
    <property type="entry name" value="SPOR"/>
    <property type="match status" value="1"/>
</dbReference>
<dbReference type="SUPFAM" id="SSF52540">
    <property type="entry name" value="P-loop containing nucleoside triphosphate hydrolases"/>
    <property type="match status" value="1"/>
</dbReference>
<evidence type="ECO:0000313" key="4">
    <source>
        <dbReference type="Proteomes" id="UP000032430"/>
    </source>
</evidence>
<reference evidence="4" key="1">
    <citation type="submission" date="2014-09" db="EMBL/GenBank/DDBJ databases">
        <authorList>
            <person name="Gomez-Valero L."/>
        </authorList>
    </citation>
    <scope>NUCLEOTIDE SEQUENCE [LARGE SCALE GENOMIC DNA]</scope>
    <source>
        <strain evidence="4">ATCC700992</strain>
    </source>
</reference>
<dbReference type="RefSeq" id="WP_045095110.1">
    <property type="nucleotide sequence ID" value="NZ_LN614827.1"/>
</dbReference>
<keyword evidence="4" id="KW-1185">Reference proteome</keyword>
<organism evidence="3 4">
    <name type="scientific">Legionella fallonii LLAP-10</name>
    <dbReference type="NCBI Taxonomy" id="1212491"/>
    <lineage>
        <taxon>Bacteria</taxon>
        <taxon>Pseudomonadati</taxon>
        <taxon>Pseudomonadota</taxon>
        <taxon>Gammaproteobacteria</taxon>
        <taxon>Legionellales</taxon>
        <taxon>Legionellaceae</taxon>
        <taxon>Legionella</taxon>
    </lineage>
</organism>
<dbReference type="GO" id="GO:0042834">
    <property type="term" value="F:peptidoglycan binding"/>
    <property type="evidence" value="ECO:0007669"/>
    <property type="project" value="InterPro"/>
</dbReference>